<dbReference type="PROSITE" id="PS01124">
    <property type="entry name" value="HTH_ARAC_FAMILY_2"/>
    <property type="match status" value="1"/>
</dbReference>
<dbReference type="Gene3D" id="2.60.120.10">
    <property type="entry name" value="Jelly Rolls"/>
    <property type="match status" value="1"/>
</dbReference>
<dbReference type="AlphaFoldDB" id="A0A179SN74"/>
<dbReference type="GO" id="GO:0003700">
    <property type="term" value="F:DNA-binding transcription factor activity"/>
    <property type="evidence" value="ECO:0007669"/>
    <property type="project" value="InterPro"/>
</dbReference>
<dbReference type="InterPro" id="IPR014710">
    <property type="entry name" value="RmlC-like_jellyroll"/>
</dbReference>
<evidence type="ECO:0000313" key="5">
    <source>
        <dbReference type="EMBL" id="OAS83195.1"/>
    </source>
</evidence>
<dbReference type="OrthoDB" id="9807321at2"/>
<organism evidence="5 6">
    <name type="scientific">Metabacillus litoralis</name>
    <dbReference type="NCBI Taxonomy" id="152268"/>
    <lineage>
        <taxon>Bacteria</taxon>
        <taxon>Bacillati</taxon>
        <taxon>Bacillota</taxon>
        <taxon>Bacilli</taxon>
        <taxon>Bacillales</taxon>
        <taxon>Bacillaceae</taxon>
        <taxon>Metabacillus</taxon>
    </lineage>
</organism>
<reference evidence="6" key="1">
    <citation type="submission" date="2016-04" db="EMBL/GenBank/DDBJ databases">
        <authorList>
            <person name="Lyu Z."/>
            <person name="Lyu W."/>
        </authorList>
    </citation>
    <scope>NUCLEOTIDE SEQUENCE [LARGE SCALE GENOMIC DNA]</scope>
    <source>
        <strain evidence="6">C44</strain>
    </source>
</reference>
<dbReference type="InterPro" id="IPR020449">
    <property type="entry name" value="Tscrpt_reg_AraC-type_HTH"/>
</dbReference>
<proteinExistence type="predicted"/>
<evidence type="ECO:0000256" key="3">
    <source>
        <dbReference type="ARBA" id="ARBA00023163"/>
    </source>
</evidence>
<dbReference type="EMBL" id="LWSG01000042">
    <property type="protein sequence ID" value="OAS83195.1"/>
    <property type="molecule type" value="Genomic_DNA"/>
</dbReference>
<evidence type="ECO:0000256" key="2">
    <source>
        <dbReference type="ARBA" id="ARBA00023125"/>
    </source>
</evidence>
<dbReference type="PANTHER" id="PTHR43280:SF2">
    <property type="entry name" value="HTH-TYPE TRANSCRIPTIONAL REGULATOR EXSA"/>
    <property type="match status" value="1"/>
</dbReference>
<evidence type="ECO:0000259" key="4">
    <source>
        <dbReference type="PROSITE" id="PS01124"/>
    </source>
</evidence>
<dbReference type="PANTHER" id="PTHR43280">
    <property type="entry name" value="ARAC-FAMILY TRANSCRIPTIONAL REGULATOR"/>
    <property type="match status" value="1"/>
</dbReference>
<dbReference type="SMART" id="SM00342">
    <property type="entry name" value="HTH_ARAC"/>
    <property type="match status" value="1"/>
</dbReference>
<dbReference type="Gene3D" id="1.10.10.60">
    <property type="entry name" value="Homeodomain-like"/>
    <property type="match status" value="2"/>
</dbReference>
<dbReference type="PRINTS" id="PR00032">
    <property type="entry name" value="HTHARAC"/>
</dbReference>
<dbReference type="SUPFAM" id="SSF51215">
    <property type="entry name" value="Regulatory protein AraC"/>
    <property type="match status" value="1"/>
</dbReference>
<dbReference type="InterPro" id="IPR037923">
    <property type="entry name" value="HTH-like"/>
</dbReference>
<gene>
    <name evidence="5" type="ORF">A6K24_08705</name>
</gene>
<evidence type="ECO:0000313" key="6">
    <source>
        <dbReference type="Proteomes" id="UP000078534"/>
    </source>
</evidence>
<keyword evidence="2" id="KW-0238">DNA-binding</keyword>
<keyword evidence="3" id="KW-0804">Transcription</keyword>
<dbReference type="RefSeq" id="WP_066337401.1">
    <property type="nucleotide sequence ID" value="NZ_LWSG01000042.1"/>
</dbReference>
<keyword evidence="1" id="KW-0805">Transcription regulation</keyword>
<dbReference type="InterPro" id="IPR018060">
    <property type="entry name" value="HTH_AraC"/>
</dbReference>
<name>A0A179SN74_9BACI</name>
<dbReference type="InterPro" id="IPR009057">
    <property type="entry name" value="Homeodomain-like_sf"/>
</dbReference>
<accession>A0A179SN74</accession>
<protein>
    <submittedName>
        <fullName evidence="5">PspC family transcriptional regulator</fullName>
    </submittedName>
</protein>
<feature type="domain" description="HTH araC/xylS-type" evidence="4">
    <location>
        <begin position="188"/>
        <end position="286"/>
    </location>
</feature>
<comment type="caution">
    <text evidence="5">The sequence shown here is derived from an EMBL/GenBank/DDBJ whole genome shotgun (WGS) entry which is preliminary data.</text>
</comment>
<dbReference type="GO" id="GO:0043565">
    <property type="term" value="F:sequence-specific DNA binding"/>
    <property type="evidence" value="ECO:0007669"/>
    <property type="project" value="InterPro"/>
</dbReference>
<evidence type="ECO:0000256" key="1">
    <source>
        <dbReference type="ARBA" id="ARBA00023015"/>
    </source>
</evidence>
<dbReference type="Pfam" id="PF12833">
    <property type="entry name" value="HTH_18"/>
    <property type="match status" value="1"/>
</dbReference>
<sequence length="290" mass="33979">MHEVTLFSNSLPLIREIGHMWDNEGTSGHPDRLMENIHVFVYVKKGTIQVIEDGVEYQLNGGSYLFLRKNVPHWGKTLYSPGTEWYYIHFYDSHQQNNMDETSEYSHYQQSSLILEETYHSHINLPKQGKVLNPEYTELHLKKLNEDYMSPHPIRPLYLSVITYQFFIDLYANRLEESKKTKQHRIVGKMIELFSNTASKKLSSKEIANRLGMNYAYLSYLFKKETGKSITQFQDELLIEKAITMLKKETINISEVSNALGFSNPFYFSRVFKKVTGVSPTIYLNQTYRN</sequence>
<dbReference type="SUPFAM" id="SSF46689">
    <property type="entry name" value="Homeodomain-like"/>
    <property type="match status" value="2"/>
</dbReference>
<dbReference type="Proteomes" id="UP000078534">
    <property type="component" value="Unassembled WGS sequence"/>
</dbReference>
<keyword evidence="6" id="KW-1185">Reference proteome</keyword>
<dbReference type="STRING" id="152268.A6K24_08705"/>